<comment type="caution">
    <text evidence="10">The sequence shown here is derived from an EMBL/GenBank/DDBJ whole genome shotgun (WGS) entry which is preliminary data.</text>
</comment>
<keyword evidence="7 8" id="KW-0472">Membrane</keyword>
<keyword evidence="4" id="KW-0808">Transferase</keyword>
<organism evidence="10">
    <name type="scientific">marine sediment metagenome</name>
    <dbReference type="NCBI Taxonomy" id="412755"/>
    <lineage>
        <taxon>unclassified sequences</taxon>
        <taxon>metagenomes</taxon>
        <taxon>ecological metagenomes</taxon>
    </lineage>
</organism>
<proteinExistence type="predicted"/>
<accession>A0A0F9MJP9</accession>
<evidence type="ECO:0000256" key="6">
    <source>
        <dbReference type="ARBA" id="ARBA00022989"/>
    </source>
</evidence>
<feature type="transmembrane region" description="Helical" evidence="8">
    <location>
        <begin position="104"/>
        <end position="121"/>
    </location>
</feature>
<evidence type="ECO:0000256" key="5">
    <source>
        <dbReference type="ARBA" id="ARBA00022692"/>
    </source>
</evidence>
<keyword evidence="6 8" id="KW-1133">Transmembrane helix</keyword>
<keyword evidence="5 8" id="KW-0812">Transmembrane</keyword>
<keyword evidence="3" id="KW-0328">Glycosyltransferase</keyword>
<dbReference type="PANTHER" id="PTHR33908">
    <property type="entry name" value="MANNOSYLTRANSFERASE YKCB-RELATED"/>
    <property type="match status" value="1"/>
</dbReference>
<feature type="transmembrane region" description="Helical" evidence="8">
    <location>
        <begin position="133"/>
        <end position="162"/>
    </location>
</feature>
<evidence type="ECO:0000256" key="8">
    <source>
        <dbReference type="SAM" id="Phobius"/>
    </source>
</evidence>
<name>A0A0F9MJP9_9ZZZZ</name>
<dbReference type="PANTHER" id="PTHR33908:SF11">
    <property type="entry name" value="MEMBRANE PROTEIN"/>
    <property type="match status" value="1"/>
</dbReference>
<dbReference type="AlphaFoldDB" id="A0A0F9MJP9"/>
<evidence type="ECO:0000256" key="7">
    <source>
        <dbReference type="ARBA" id="ARBA00023136"/>
    </source>
</evidence>
<dbReference type="EMBL" id="LAZR01009995">
    <property type="protein sequence ID" value="KKM69432.1"/>
    <property type="molecule type" value="Genomic_DNA"/>
</dbReference>
<dbReference type="GO" id="GO:0005886">
    <property type="term" value="C:plasma membrane"/>
    <property type="evidence" value="ECO:0007669"/>
    <property type="project" value="UniProtKB-SubCell"/>
</dbReference>
<feature type="transmembrane region" description="Helical" evidence="8">
    <location>
        <begin position="80"/>
        <end position="98"/>
    </location>
</feature>
<feature type="domain" description="Glycosyltransferase RgtA/B/C/D-like" evidence="9">
    <location>
        <begin position="46"/>
        <end position="183"/>
    </location>
</feature>
<keyword evidence="2" id="KW-1003">Cell membrane</keyword>
<evidence type="ECO:0000256" key="1">
    <source>
        <dbReference type="ARBA" id="ARBA00004651"/>
    </source>
</evidence>
<dbReference type="Pfam" id="PF13231">
    <property type="entry name" value="PMT_2"/>
    <property type="match status" value="1"/>
</dbReference>
<evidence type="ECO:0000313" key="10">
    <source>
        <dbReference type="EMBL" id="KKM69432.1"/>
    </source>
</evidence>
<comment type="subcellular location">
    <subcellularLocation>
        <location evidence="1">Cell membrane</location>
        <topology evidence="1">Multi-pass membrane protein</topology>
    </subcellularLocation>
</comment>
<dbReference type="InterPro" id="IPR038731">
    <property type="entry name" value="RgtA/B/C-like"/>
</dbReference>
<gene>
    <name evidence="10" type="ORF">LCGC14_1450920</name>
</gene>
<feature type="transmembrane region" description="Helical" evidence="8">
    <location>
        <begin position="44"/>
        <end position="73"/>
    </location>
</feature>
<evidence type="ECO:0000256" key="2">
    <source>
        <dbReference type="ARBA" id="ARBA00022475"/>
    </source>
</evidence>
<evidence type="ECO:0000259" key="9">
    <source>
        <dbReference type="Pfam" id="PF13231"/>
    </source>
</evidence>
<dbReference type="GO" id="GO:0016763">
    <property type="term" value="F:pentosyltransferase activity"/>
    <property type="evidence" value="ECO:0007669"/>
    <property type="project" value="TreeGrafter"/>
</dbReference>
<sequence>MFQAKIFKTGQLYASSPCAKDFFNFTHIINNGKWYSQYTPGYPFLLLLGLVIQAPWLINPLLAAFSIILFYFLGKEIYDSQVGLLAAIFGSISIWFLLMSSTMMSHISCMFFISLFLLFLFRSFKKPSIINGLLAGLGLGMAFLIRPYSALLISVPFLLFYASKLFKNFKIMLRNSIALILILTIS</sequence>
<dbReference type="InterPro" id="IPR050297">
    <property type="entry name" value="LipidA_mod_glycosyltrf_83"/>
</dbReference>
<reference evidence="10" key="1">
    <citation type="journal article" date="2015" name="Nature">
        <title>Complex archaea that bridge the gap between prokaryotes and eukaryotes.</title>
        <authorList>
            <person name="Spang A."/>
            <person name="Saw J.H."/>
            <person name="Jorgensen S.L."/>
            <person name="Zaremba-Niedzwiedzka K."/>
            <person name="Martijn J."/>
            <person name="Lind A.E."/>
            <person name="van Eijk R."/>
            <person name="Schleper C."/>
            <person name="Guy L."/>
            <person name="Ettema T.J."/>
        </authorList>
    </citation>
    <scope>NUCLEOTIDE SEQUENCE</scope>
</reference>
<evidence type="ECO:0000256" key="3">
    <source>
        <dbReference type="ARBA" id="ARBA00022676"/>
    </source>
</evidence>
<protein>
    <recommendedName>
        <fullName evidence="9">Glycosyltransferase RgtA/B/C/D-like domain-containing protein</fullName>
    </recommendedName>
</protein>
<dbReference type="GO" id="GO:0008610">
    <property type="term" value="P:lipid biosynthetic process"/>
    <property type="evidence" value="ECO:0007669"/>
    <property type="project" value="UniProtKB-ARBA"/>
</dbReference>
<evidence type="ECO:0000256" key="4">
    <source>
        <dbReference type="ARBA" id="ARBA00022679"/>
    </source>
</evidence>